<comment type="cofactor">
    <cofactor evidence="7 10">
        <name>Mg(2+)</name>
        <dbReference type="ChEBI" id="CHEBI:18420"/>
    </cofactor>
    <text evidence="7 10">Binds 1 Mg(2+) ion per subunit.</text>
</comment>
<dbReference type="STRING" id="768706.Desor_2647"/>
<dbReference type="PROSITE" id="PS51278">
    <property type="entry name" value="GATASE_TYPE_2"/>
    <property type="match status" value="1"/>
</dbReference>
<keyword evidence="7 10" id="KW-0479">Metal-binding</keyword>
<feature type="binding site" evidence="7 11">
    <location>
        <position position="448"/>
    </location>
    <ligand>
        <name>[4Fe-4S] cluster</name>
        <dbReference type="ChEBI" id="CHEBI:49883"/>
    </ligand>
</feature>
<evidence type="ECO:0000256" key="2">
    <source>
        <dbReference type="ARBA" id="ARBA00010138"/>
    </source>
</evidence>
<evidence type="ECO:0000256" key="5">
    <source>
        <dbReference type="ARBA" id="ARBA00022755"/>
    </source>
</evidence>
<dbReference type="MEROPS" id="C44.001"/>
<organism evidence="13 14">
    <name type="scientific">Desulfosporosinus orientis (strain ATCC 19365 / DSM 765 / NCIMB 8382 / VKM B-1628 / Singapore I)</name>
    <name type="common">Desulfotomaculum orientis</name>
    <dbReference type="NCBI Taxonomy" id="768706"/>
    <lineage>
        <taxon>Bacteria</taxon>
        <taxon>Bacillati</taxon>
        <taxon>Bacillota</taxon>
        <taxon>Clostridia</taxon>
        <taxon>Eubacteriales</taxon>
        <taxon>Desulfitobacteriaceae</taxon>
        <taxon>Desulfosporosinus</taxon>
    </lineage>
</organism>
<keyword evidence="7 11" id="KW-0408">Iron</keyword>
<keyword evidence="7 11" id="KW-0411">Iron-sulfur</keyword>
<dbReference type="InterPro" id="IPR017932">
    <property type="entry name" value="GATase_2_dom"/>
</dbReference>
<feature type="binding site" evidence="7 10">
    <location>
        <position position="362"/>
    </location>
    <ligand>
        <name>Mg(2+)</name>
        <dbReference type="ChEBI" id="CHEBI:18420"/>
    </ligand>
</feature>
<dbReference type="UniPathway" id="UPA00074">
    <property type="reaction ID" value="UER00124"/>
</dbReference>
<dbReference type="HOGENOM" id="CLU_022389_3_1_9"/>
<dbReference type="RefSeq" id="WP_014185003.1">
    <property type="nucleotide sequence ID" value="NC_016584.1"/>
</dbReference>
<dbReference type="PANTHER" id="PTHR11907">
    <property type="entry name" value="AMIDOPHOSPHORIBOSYLTRANSFERASE"/>
    <property type="match status" value="1"/>
</dbReference>
<dbReference type="InterPro" id="IPR035584">
    <property type="entry name" value="PurF_N"/>
</dbReference>
<evidence type="ECO:0000256" key="9">
    <source>
        <dbReference type="PIRSR" id="PIRSR000485-1"/>
    </source>
</evidence>
<dbReference type="EMBL" id="CP003108">
    <property type="protein sequence ID" value="AET68195.1"/>
    <property type="molecule type" value="Genomic_DNA"/>
</dbReference>
<feature type="binding site" evidence="7 11">
    <location>
        <position position="252"/>
    </location>
    <ligand>
        <name>[4Fe-4S] cluster</name>
        <dbReference type="ChEBI" id="CHEBI:49883"/>
    </ligand>
</feature>
<dbReference type="EC" id="2.4.2.14" evidence="7"/>
<keyword evidence="6 7" id="KW-0315">Glutamine amidotransferase</keyword>
<dbReference type="KEGG" id="dor:Desor_2647"/>
<feature type="binding site" evidence="7 10">
    <location>
        <position position="361"/>
    </location>
    <ligand>
        <name>Mg(2+)</name>
        <dbReference type="ChEBI" id="CHEBI:18420"/>
    </ligand>
</feature>
<keyword evidence="3 7" id="KW-0328">Glycosyltransferase</keyword>
<dbReference type="eggNOG" id="COG0034">
    <property type="taxonomic scope" value="Bacteria"/>
</dbReference>
<dbReference type="InterPro" id="IPR005854">
    <property type="entry name" value="PurF"/>
</dbReference>
<keyword evidence="7 10" id="KW-0460">Magnesium</keyword>
<evidence type="ECO:0000256" key="7">
    <source>
        <dbReference type="HAMAP-Rule" id="MF_01931"/>
    </source>
</evidence>
<feature type="active site" description="Nucleophile" evidence="7 9">
    <location>
        <position position="14"/>
    </location>
</feature>
<dbReference type="SUPFAM" id="SSF56235">
    <property type="entry name" value="N-terminal nucleophile aminohydrolases (Ntn hydrolases)"/>
    <property type="match status" value="1"/>
</dbReference>
<reference evidence="14" key="1">
    <citation type="submission" date="2011-11" db="EMBL/GenBank/DDBJ databases">
        <title>Complete sequence of Desulfosporosinus orientis DSM 765.</title>
        <authorList>
            <person name="Lucas S."/>
            <person name="Han J."/>
            <person name="Lapidus A."/>
            <person name="Cheng J.-F."/>
            <person name="Goodwin L."/>
            <person name="Pitluck S."/>
            <person name="Peters L."/>
            <person name="Ovchinnikova G."/>
            <person name="Teshima H."/>
            <person name="Detter J.C."/>
            <person name="Han C."/>
            <person name="Tapia R."/>
            <person name="Land M."/>
            <person name="Hauser L."/>
            <person name="Kyrpides N."/>
            <person name="Ivanova N."/>
            <person name="Pagani I."/>
            <person name="Pester M."/>
            <person name="Spring S."/>
            <person name="Ollivier B."/>
            <person name="Rattei T."/>
            <person name="Klenk H.-P."/>
            <person name="Wagner M."/>
            <person name="Loy A."/>
            <person name="Woyke T."/>
        </authorList>
    </citation>
    <scope>NUCLEOTIDE SEQUENCE [LARGE SCALE GENOMIC DNA]</scope>
    <source>
        <strain evidence="14">ATCC 19365 / DSM 765 / NCIMB 8382 / VKM B-1628</strain>
    </source>
</reference>
<evidence type="ECO:0000313" key="14">
    <source>
        <dbReference type="Proteomes" id="UP000006346"/>
    </source>
</evidence>
<dbReference type="AlphaFoldDB" id="G7W8Y6"/>
<dbReference type="Gene3D" id="3.40.50.2020">
    <property type="match status" value="1"/>
</dbReference>
<accession>G7W8Y6</accession>
<comment type="similarity">
    <text evidence="2 7 8">In the C-terminal section; belongs to the purine/pyrimidine phosphoribosyltransferase family.</text>
</comment>
<keyword evidence="4 7" id="KW-0808">Transferase</keyword>
<dbReference type="GO" id="GO:0004044">
    <property type="term" value="F:amidophosphoribosyltransferase activity"/>
    <property type="evidence" value="ECO:0007669"/>
    <property type="project" value="UniProtKB-UniRule"/>
</dbReference>
<evidence type="ECO:0000256" key="3">
    <source>
        <dbReference type="ARBA" id="ARBA00022676"/>
    </source>
</evidence>
<sequence length="466" mass="51603">MCPWEFHDKPRDECGVLGIYAPGNSVSLKAYYGLNALQHRGEESAGIAVSDGKQIRVHKKMGLVAEVFNKDILSALKGNLAIGHVRYSTSGDSSEVNAQPLLYKDDKGSVAVAHNGNITNARQLKKRLAQTRTSGYTNLDSEIFLRLLAYYRNLSLEKLLELFLKEISGSYSLVIMTENSLIGLRDPYGMRPLCLGKLKEMESGYILASETCALRAVGGELVREIDPGEGVIIDKNGVSFMRSFPGRCRRLCIFEYIYLARSDSVIDGRTVNSVRREFGRELAREHPVAGDVVISIPESGTAMAMGYAEQCGLPFREGLLRNRYIGRTFIKPGQKNRELAVKMKFNVISDVIQGQRVVVVDDSLVRGTTSCQIVRMLREAGAKEVHLLVASPPLSSPCYYGIDIPSAAELVAAHRTLEEIRQYVGSDSLQYLSLKGMLQVLRRPKEFCTACFDGVYPVPVFEQETG</sequence>
<comment type="catalytic activity">
    <reaction evidence="7 8">
        <text>5-phospho-beta-D-ribosylamine + L-glutamate + diphosphate = 5-phospho-alpha-D-ribose 1-diphosphate + L-glutamine + H2O</text>
        <dbReference type="Rhea" id="RHEA:14905"/>
        <dbReference type="ChEBI" id="CHEBI:15377"/>
        <dbReference type="ChEBI" id="CHEBI:29985"/>
        <dbReference type="ChEBI" id="CHEBI:33019"/>
        <dbReference type="ChEBI" id="CHEBI:58017"/>
        <dbReference type="ChEBI" id="CHEBI:58359"/>
        <dbReference type="ChEBI" id="CHEBI:58681"/>
        <dbReference type="EC" id="2.4.2.14"/>
    </reaction>
</comment>
<evidence type="ECO:0000256" key="11">
    <source>
        <dbReference type="PIRSR" id="PIRSR000485-3"/>
    </source>
</evidence>
<feature type="binding site" evidence="7 11">
    <location>
        <position position="398"/>
    </location>
    <ligand>
        <name>[4Fe-4S] cluster</name>
        <dbReference type="ChEBI" id="CHEBI:49883"/>
    </ligand>
</feature>
<dbReference type="NCBIfam" id="TIGR01134">
    <property type="entry name" value="purF"/>
    <property type="match status" value="1"/>
</dbReference>
<dbReference type="InterPro" id="IPR029055">
    <property type="entry name" value="Ntn_hydrolases_N"/>
</dbReference>
<keyword evidence="5 7" id="KW-0658">Purine biosynthesis</keyword>
<keyword evidence="7" id="KW-0004">4Fe-4S</keyword>
<evidence type="ECO:0000256" key="10">
    <source>
        <dbReference type="PIRSR" id="PIRSR000485-2"/>
    </source>
</evidence>
<dbReference type="CDD" id="cd00715">
    <property type="entry name" value="GPATase_N"/>
    <property type="match status" value="1"/>
</dbReference>
<evidence type="ECO:0000256" key="6">
    <source>
        <dbReference type="ARBA" id="ARBA00022962"/>
    </source>
</evidence>
<dbReference type="Pfam" id="PF00156">
    <property type="entry name" value="Pribosyltran"/>
    <property type="match status" value="1"/>
</dbReference>
<dbReference type="GO" id="GO:0000287">
    <property type="term" value="F:magnesium ion binding"/>
    <property type="evidence" value="ECO:0007669"/>
    <property type="project" value="UniProtKB-UniRule"/>
</dbReference>
<dbReference type="Proteomes" id="UP000006346">
    <property type="component" value="Chromosome"/>
</dbReference>
<dbReference type="HAMAP" id="MF_01931">
    <property type="entry name" value="PurF"/>
    <property type="match status" value="1"/>
</dbReference>
<comment type="function">
    <text evidence="7">Catalyzes the formation of phosphoribosylamine from phosphoribosylpyrophosphate (PRPP) and glutamine.</text>
</comment>
<dbReference type="Pfam" id="PF13537">
    <property type="entry name" value="GATase_7"/>
    <property type="match status" value="1"/>
</dbReference>
<dbReference type="CDD" id="cd06223">
    <property type="entry name" value="PRTases_typeI"/>
    <property type="match status" value="1"/>
</dbReference>
<evidence type="ECO:0000313" key="13">
    <source>
        <dbReference type="EMBL" id="AET68195.1"/>
    </source>
</evidence>
<proteinExistence type="inferred from homology"/>
<reference evidence="13 14" key="2">
    <citation type="journal article" date="2012" name="J. Bacteriol.">
        <title>Complete genome sequences of Desulfosporosinus orientis DSM765T, Desulfosporosinus youngiae DSM17734T, Desulfosporosinus meridiei DSM13257T, and Desulfosporosinus acidiphilus DSM22704T.</title>
        <authorList>
            <person name="Pester M."/>
            <person name="Brambilla E."/>
            <person name="Alazard D."/>
            <person name="Rattei T."/>
            <person name="Weinmaier T."/>
            <person name="Han J."/>
            <person name="Lucas S."/>
            <person name="Lapidus A."/>
            <person name="Cheng J.F."/>
            <person name="Goodwin L."/>
            <person name="Pitluck S."/>
            <person name="Peters L."/>
            <person name="Ovchinnikova G."/>
            <person name="Teshima H."/>
            <person name="Detter J.C."/>
            <person name="Han C.S."/>
            <person name="Tapia R."/>
            <person name="Land M.L."/>
            <person name="Hauser L."/>
            <person name="Kyrpides N.C."/>
            <person name="Ivanova N.N."/>
            <person name="Pagani I."/>
            <person name="Huntmann M."/>
            <person name="Wei C.L."/>
            <person name="Davenport K.W."/>
            <person name="Daligault H."/>
            <person name="Chain P.S."/>
            <person name="Chen A."/>
            <person name="Mavromatis K."/>
            <person name="Markowitz V."/>
            <person name="Szeto E."/>
            <person name="Mikhailova N."/>
            <person name="Pati A."/>
            <person name="Wagner M."/>
            <person name="Woyke T."/>
            <person name="Ollivier B."/>
            <person name="Klenk H.P."/>
            <person name="Spring S."/>
            <person name="Loy A."/>
        </authorList>
    </citation>
    <scope>NUCLEOTIDE SEQUENCE [LARGE SCALE GENOMIC DNA]</scope>
    <source>
        <strain evidence="14">ATCC 19365 / DSM 765 / NCIMB 8382 / VKM B-1628</strain>
    </source>
</reference>
<keyword evidence="14" id="KW-1185">Reference proteome</keyword>
<dbReference type="InterPro" id="IPR000836">
    <property type="entry name" value="PRTase_dom"/>
</dbReference>
<protein>
    <recommendedName>
        <fullName evidence="7">Amidophosphoribosyltransferase</fullName>
        <shortName evidence="7">ATase</shortName>
        <ecNumber evidence="7">2.4.2.14</ecNumber>
    </recommendedName>
    <alternativeName>
        <fullName evidence="7">Glutamine phosphoribosylpyrophosphate amidotransferase</fullName>
        <shortName evidence="7">GPATase</shortName>
    </alternativeName>
</protein>
<feature type="binding site" evidence="7 10">
    <location>
        <position position="299"/>
    </location>
    <ligand>
        <name>Mg(2+)</name>
        <dbReference type="ChEBI" id="CHEBI:18420"/>
    </ligand>
</feature>
<dbReference type="PIRSF" id="PIRSF000485">
    <property type="entry name" value="Amd_phspho_trans"/>
    <property type="match status" value="1"/>
</dbReference>
<evidence type="ECO:0000256" key="1">
    <source>
        <dbReference type="ARBA" id="ARBA00005209"/>
    </source>
</evidence>
<comment type="cofactor">
    <cofactor evidence="7 11">
        <name>[4Fe-4S] cluster</name>
        <dbReference type="ChEBI" id="CHEBI:49883"/>
    </cofactor>
    <text evidence="7 11">Binds 1 [4Fe-4S] cluster per subunit.</text>
</comment>
<dbReference type="GO" id="GO:0051539">
    <property type="term" value="F:4 iron, 4 sulfur cluster binding"/>
    <property type="evidence" value="ECO:0007669"/>
    <property type="project" value="UniProtKB-KW"/>
</dbReference>
<evidence type="ECO:0000259" key="12">
    <source>
        <dbReference type="PROSITE" id="PS51278"/>
    </source>
</evidence>
<feature type="binding site" evidence="7 11">
    <location>
        <position position="451"/>
    </location>
    <ligand>
        <name>[4Fe-4S] cluster</name>
        <dbReference type="ChEBI" id="CHEBI:49883"/>
    </ligand>
</feature>
<dbReference type="PATRIC" id="fig|768706.3.peg.2658"/>
<dbReference type="GO" id="GO:0006189">
    <property type="term" value="P:'de novo' IMP biosynthetic process"/>
    <property type="evidence" value="ECO:0007669"/>
    <property type="project" value="UniProtKB-UniRule"/>
</dbReference>
<dbReference type="OrthoDB" id="9801213at2"/>
<dbReference type="SUPFAM" id="SSF53271">
    <property type="entry name" value="PRTase-like"/>
    <property type="match status" value="1"/>
</dbReference>
<dbReference type="GO" id="GO:0009113">
    <property type="term" value="P:purine nucleobase biosynthetic process"/>
    <property type="evidence" value="ECO:0007669"/>
    <property type="project" value="UniProtKB-UniRule"/>
</dbReference>
<evidence type="ECO:0000256" key="4">
    <source>
        <dbReference type="ARBA" id="ARBA00022679"/>
    </source>
</evidence>
<name>G7W8Y6_DESOD</name>
<evidence type="ECO:0000256" key="8">
    <source>
        <dbReference type="PIRNR" id="PIRNR000485"/>
    </source>
</evidence>
<feature type="domain" description="Glutamine amidotransferase type-2" evidence="12">
    <location>
        <begin position="14"/>
        <end position="236"/>
    </location>
</feature>
<dbReference type="Gene3D" id="3.60.20.10">
    <property type="entry name" value="Glutamine Phosphoribosylpyrophosphate, subunit 1, domain 1"/>
    <property type="match status" value="1"/>
</dbReference>
<gene>
    <name evidence="7" type="primary">purF</name>
    <name evidence="13" type="ordered locus">Desor_2647</name>
</gene>
<comment type="pathway">
    <text evidence="1 7 8">Purine metabolism; IMP biosynthesis via de novo pathway; N(1)-(5-phospho-D-ribosyl)glycinamide from 5-phospho-alpha-D-ribose 1-diphosphate: step 1/2.</text>
</comment>
<dbReference type="InterPro" id="IPR029057">
    <property type="entry name" value="PRTase-like"/>
</dbReference>